<keyword evidence="1" id="KW-0813">Transport</keyword>
<dbReference type="SUPFAM" id="SSF52540">
    <property type="entry name" value="P-loop containing nucleoside triphosphate hydrolases"/>
    <property type="match status" value="1"/>
</dbReference>
<evidence type="ECO:0000256" key="3">
    <source>
        <dbReference type="ARBA" id="ARBA00022840"/>
    </source>
</evidence>
<dbReference type="InterPro" id="IPR003439">
    <property type="entry name" value="ABC_transporter-like_ATP-bd"/>
</dbReference>
<keyword evidence="2" id="KW-0547">Nucleotide-binding</keyword>
<dbReference type="AlphaFoldDB" id="A0AAP2D9F6"/>
<proteinExistence type="predicted"/>
<gene>
    <name evidence="5" type="ORF">KK078_15190</name>
</gene>
<reference evidence="5 6" key="1">
    <citation type="submission" date="2021-05" db="EMBL/GenBank/DDBJ databases">
        <title>A Polyphasic approach of four new species of the genus Ohtaekwangia: Ohtaekwangia histidinii sp. nov., Ohtaekwangia cretensis sp. nov., Ohtaekwangia indiensis sp. nov., Ohtaekwangia reichenbachii sp. nov. from diverse environment.</title>
        <authorList>
            <person name="Octaviana S."/>
        </authorList>
    </citation>
    <scope>NUCLEOTIDE SEQUENCE [LARGE SCALE GENOMIC DNA]</scope>
    <source>
        <strain evidence="5 6">PWU37</strain>
    </source>
</reference>
<evidence type="ECO:0000259" key="4">
    <source>
        <dbReference type="PROSITE" id="PS50893"/>
    </source>
</evidence>
<evidence type="ECO:0000256" key="2">
    <source>
        <dbReference type="ARBA" id="ARBA00022741"/>
    </source>
</evidence>
<sequence length="206" mass="23242">MTITTEGLGKRFNREWIFRNLDTTFIPGAIYAVTGPNGSGKSTLLQVLWGQMPPSKGVVTYARGGTALSGEDVYRHVAVATPYMDLIEEFTLEEQLRFHFSLKKARYGLSPADMLERMYLADARHKVIGNFSSGMRQRVKLALAFYTQADLVFLDEPGTNLDDRAFTWYLDGLRQLLTTGCTVWVASNEPAEYPAEAHKVDIMRYK</sequence>
<dbReference type="InterPro" id="IPR017871">
    <property type="entry name" value="ABC_transporter-like_CS"/>
</dbReference>
<dbReference type="Proteomes" id="UP001319180">
    <property type="component" value="Unassembled WGS sequence"/>
</dbReference>
<dbReference type="PROSITE" id="PS50893">
    <property type="entry name" value="ABC_TRANSPORTER_2"/>
    <property type="match status" value="1"/>
</dbReference>
<evidence type="ECO:0000313" key="5">
    <source>
        <dbReference type="EMBL" id="MBT1687913.1"/>
    </source>
</evidence>
<dbReference type="PANTHER" id="PTHR42939:SF1">
    <property type="entry name" value="ABC TRANSPORTER ATP-BINDING PROTEIN ALBC-RELATED"/>
    <property type="match status" value="1"/>
</dbReference>
<accession>A0AAP2D9F6</accession>
<feature type="domain" description="ABC transporter" evidence="4">
    <location>
        <begin position="3"/>
        <end position="203"/>
    </location>
</feature>
<keyword evidence="6" id="KW-1185">Reference proteome</keyword>
<dbReference type="Gene3D" id="3.40.50.300">
    <property type="entry name" value="P-loop containing nucleotide triphosphate hydrolases"/>
    <property type="match status" value="1"/>
</dbReference>
<dbReference type="InterPro" id="IPR003593">
    <property type="entry name" value="AAA+_ATPase"/>
</dbReference>
<dbReference type="GO" id="GO:0005524">
    <property type="term" value="F:ATP binding"/>
    <property type="evidence" value="ECO:0007669"/>
    <property type="project" value="UniProtKB-KW"/>
</dbReference>
<dbReference type="PANTHER" id="PTHR42939">
    <property type="entry name" value="ABC TRANSPORTER ATP-BINDING PROTEIN ALBC-RELATED"/>
    <property type="match status" value="1"/>
</dbReference>
<dbReference type="InterPro" id="IPR027417">
    <property type="entry name" value="P-loop_NTPase"/>
</dbReference>
<organism evidence="5 6">
    <name type="scientific">Dawidia soli</name>
    <dbReference type="NCBI Taxonomy" id="2782352"/>
    <lineage>
        <taxon>Bacteria</taxon>
        <taxon>Pseudomonadati</taxon>
        <taxon>Bacteroidota</taxon>
        <taxon>Cytophagia</taxon>
        <taxon>Cytophagales</taxon>
        <taxon>Chryseotaleaceae</taxon>
        <taxon>Dawidia</taxon>
    </lineage>
</organism>
<dbReference type="SMART" id="SM00382">
    <property type="entry name" value="AAA"/>
    <property type="match status" value="1"/>
</dbReference>
<dbReference type="GO" id="GO:0016887">
    <property type="term" value="F:ATP hydrolysis activity"/>
    <property type="evidence" value="ECO:0007669"/>
    <property type="project" value="InterPro"/>
</dbReference>
<evidence type="ECO:0000313" key="6">
    <source>
        <dbReference type="Proteomes" id="UP001319180"/>
    </source>
</evidence>
<comment type="caution">
    <text evidence="5">The sequence shown here is derived from an EMBL/GenBank/DDBJ whole genome shotgun (WGS) entry which is preliminary data.</text>
</comment>
<dbReference type="EMBL" id="JAHESC010000021">
    <property type="protein sequence ID" value="MBT1687913.1"/>
    <property type="molecule type" value="Genomic_DNA"/>
</dbReference>
<dbReference type="PROSITE" id="PS00211">
    <property type="entry name" value="ABC_TRANSPORTER_1"/>
    <property type="match status" value="1"/>
</dbReference>
<dbReference type="Pfam" id="PF00005">
    <property type="entry name" value="ABC_tran"/>
    <property type="match status" value="1"/>
</dbReference>
<protein>
    <submittedName>
        <fullName evidence="5">ATP-binding cassette domain-containing protein</fullName>
    </submittedName>
</protein>
<keyword evidence="3 5" id="KW-0067">ATP-binding</keyword>
<dbReference type="InterPro" id="IPR051782">
    <property type="entry name" value="ABC_Transporter_VariousFunc"/>
</dbReference>
<evidence type="ECO:0000256" key="1">
    <source>
        <dbReference type="ARBA" id="ARBA00022448"/>
    </source>
</evidence>
<name>A0AAP2D9F6_9BACT</name>